<evidence type="ECO:0000313" key="1">
    <source>
        <dbReference type="EMBL" id="KAK4315396.1"/>
    </source>
</evidence>
<proteinExistence type="predicted"/>
<dbReference type="Proteomes" id="UP001292094">
    <property type="component" value="Unassembled WGS sequence"/>
</dbReference>
<sequence length="187" mass="21193">MKEAAEEVIGVKTVYRVAGRWREYFEELLNVRDMNIQLRAEPRREINEEESPPIIKEEVERMIRKMKKGKVAGEDGLPVELIQAAGNVAAQWLLEICSGAFEVERIPDKCMRDAGVGGHGGDTFVYADDVAVVAENAEGLQNIVDSWNLAMTQNGMKINTARSKTQFMYVSRRMEEFDIRVGEQQIK</sequence>
<dbReference type="AlphaFoldDB" id="A0AAE1UC78"/>
<gene>
    <name evidence="1" type="ORF">Pmani_013313</name>
</gene>
<dbReference type="EMBL" id="JAWZYT010001114">
    <property type="protein sequence ID" value="KAK4315396.1"/>
    <property type="molecule type" value="Genomic_DNA"/>
</dbReference>
<protein>
    <recommendedName>
        <fullName evidence="3">Reverse transcriptase domain-containing protein</fullName>
    </recommendedName>
</protein>
<name>A0AAE1UC78_9EUCA</name>
<organism evidence="1 2">
    <name type="scientific">Petrolisthes manimaculis</name>
    <dbReference type="NCBI Taxonomy" id="1843537"/>
    <lineage>
        <taxon>Eukaryota</taxon>
        <taxon>Metazoa</taxon>
        <taxon>Ecdysozoa</taxon>
        <taxon>Arthropoda</taxon>
        <taxon>Crustacea</taxon>
        <taxon>Multicrustacea</taxon>
        <taxon>Malacostraca</taxon>
        <taxon>Eumalacostraca</taxon>
        <taxon>Eucarida</taxon>
        <taxon>Decapoda</taxon>
        <taxon>Pleocyemata</taxon>
        <taxon>Anomura</taxon>
        <taxon>Galatheoidea</taxon>
        <taxon>Porcellanidae</taxon>
        <taxon>Petrolisthes</taxon>
    </lineage>
</organism>
<reference evidence="1" key="1">
    <citation type="submission" date="2023-11" db="EMBL/GenBank/DDBJ databases">
        <title>Genome assemblies of two species of porcelain crab, Petrolisthes cinctipes and Petrolisthes manimaculis (Anomura: Porcellanidae).</title>
        <authorList>
            <person name="Angst P."/>
        </authorList>
    </citation>
    <scope>NUCLEOTIDE SEQUENCE</scope>
    <source>
        <strain evidence="1">PB745_02</strain>
        <tissue evidence="1">Gill</tissue>
    </source>
</reference>
<evidence type="ECO:0008006" key="3">
    <source>
        <dbReference type="Google" id="ProtNLM"/>
    </source>
</evidence>
<comment type="caution">
    <text evidence="1">The sequence shown here is derived from an EMBL/GenBank/DDBJ whole genome shotgun (WGS) entry which is preliminary data.</text>
</comment>
<keyword evidence="2" id="KW-1185">Reference proteome</keyword>
<evidence type="ECO:0000313" key="2">
    <source>
        <dbReference type="Proteomes" id="UP001292094"/>
    </source>
</evidence>
<accession>A0AAE1UC78</accession>